<evidence type="ECO:0000313" key="2">
    <source>
        <dbReference type="Proteomes" id="UP001067235"/>
    </source>
</evidence>
<dbReference type="CDD" id="cd07818">
    <property type="entry name" value="SRPBCC_1"/>
    <property type="match status" value="1"/>
</dbReference>
<reference evidence="1" key="1">
    <citation type="submission" date="2022-12" db="EMBL/GenBank/DDBJ databases">
        <authorList>
            <person name="Krivoruchko A.V."/>
            <person name="Elkin A."/>
        </authorList>
    </citation>
    <scope>NUCLEOTIDE SEQUENCE</scope>
    <source>
        <strain evidence="1">IEGM 1388</strain>
    </source>
</reference>
<dbReference type="EMBL" id="JAPWIE010000007">
    <property type="protein sequence ID" value="MCZ4552971.1"/>
    <property type="molecule type" value="Genomic_DNA"/>
</dbReference>
<dbReference type="RefSeq" id="WP_301573566.1">
    <property type="nucleotide sequence ID" value="NZ_JAPWIE010000007.1"/>
</dbReference>
<dbReference type="Gene3D" id="3.30.530.20">
    <property type="match status" value="1"/>
</dbReference>
<dbReference type="InterPro" id="IPR019587">
    <property type="entry name" value="Polyketide_cyclase/dehydratase"/>
</dbReference>
<dbReference type="Pfam" id="PF10604">
    <property type="entry name" value="Polyketide_cyc2"/>
    <property type="match status" value="1"/>
</dbReference>
<comment type="caution">
    <text evidence="1">The sequence shown here is derived from an EMBL/GenBank/DDBJ whole genome shotgun (WGS) entry which is preliminary data.</text>
</comment>
<accession>A0ABT4N3T1</accession>
<keyword evidence="2" id="KW-1185">Reference proteome</keyword>
<gene>
    <name evidence="1" type="ORF">O4213_23480</name>
</gene>
<dbReference type="InterPro" id="IPR023393">
    <property type="entry name" value="START-like_dom_sf"/>
</dbReference>
<sequence length="157" mass="17075">MAPQKFSIERSITIAAPPARVYELIADFHQWTRWSPWEKLDADLERGYSGPHGQVGAGYTWRGNRKAGQGNMTFTELVPPSSVSVDVTFLRPFKASNKVVFTITPDGTTGGSVVRWLMTGENTGLGKVFAKVMPVDRLVGGDFEKGLTAMKAAAEGV</sequence>
<proteinExistence type="predicted"/>
<evidence type="ECO:0000313" key="1">
    <source>
        <dbReference type="EMBL" id="MCZ4552971.1"/>
    </source>
</evidence>
<dbReference type="SUPFAM" id="SSF55961">
    <property type="entry name" value="Bet v1-like"/>
    <property type="match status" value="1"/>
</dbReference>
<organism evidence="1 2">
    <name type="scientific">Gordonia rubripertincta</name>
    <name type="common">Rhodococcus corallinus</name>
    <dbReference type="NCBI Taxonomy" id="36822"/>
    <lineage>
        <taxon>Bacteria</taxon>
        <taxon>Bacillati</taxon>
        <taxon>Actinomycetota</taxon>
        <taxon>Actinomycetes</taxon>
        <taxon>Mycobacteriales</taxon>
        <taxon>Gordoniaceae</taxon>
        <taxon>Gordonia</taxon>
    </lineage>
</organism>
<protein>
    <submittedName>
        <fullName evidence="1">SRPBCC family protein</fullName>
    </submittedName>
</protein>
<dbReference type="Proteomes" id="UP001067235">
    <property type="component" value="Unassembled WGS sequence"/>
</dbReference>
<name>A0ABT4N3T1_GORRU</name>